<evidence type="ECO:0000313" key="3">
    <source>
        <dbReference type="Proteomes" id="UP001209570"/>
    </source>
</evidence>
<organism evidence="2 3">
    <name type="scientific">Pythium insidiosum</name>
    <name type="common">Pythiosis disease agent</name>
    <dbReference type="NCBI Taxonomy" id="114742"/>
    <lineage>
        <taxon>Eukaryota</taxon>
        <taxon>Sar</taxon>
        <taxon>Stramenopiles</taxon>
        <taxon>Oomycota</taxon>
        <taxon>Peronosporomycetes</taxon>
        <taxon>Pythiales</taxon>
        <taxon>Pythiaceae</taxon>
        <taxon>Pythium</taxon>
    </lineage>
</organism>
<reference evidence="2" key="1">
    <citation type="submission" date="2021-12" db="EMBL/GenBank/DDBJ databases">
        <title>Prjna785345.</title>
        <authorList>
            <person name="Rujirawat T."/>
            <person name="Krajaejun T."/>
        </authorList>
    </citation>
    <scope>NUCLEOTIDE SEQUENCE</scope>
    <source>
        <strain evidence="2">Pi057C3</strain>
    </source>
</reference>
<protein>
    <submittedName>
        <fullName evidence="2">Uncharacterized protein</fullName>
    </submittedName>
</protein>
<dbReference type="AlphaFoldDB" id="A0AAD5MCS4"/>
<feature type="region of interest" description="Disordered" evidence="1">
    <location>
        <begin position="250"/>
        <end position="322"/>
    </location>
</feature>
<name>A0AAD5MCS4_PYTIN</name>
<evidence type="ECO:0000256" key="1">
    <source>
        <dbReference type="SAM" id="MobiDB-lite"/>
    </source>
</evidence>
<comment type="caution">
    <text evidence="2">The sequence shown here is derived from an EMBL/GenBank/DDBJ whole genome shotgun (WGS) entry which is preliminary data.</text>
</comment>
<dbReference type="EMBL" id="JAKCXM010000001">
    <property type="protein sequence ID" value="KAJ0410340.1"/>
    <property type="molecule type" value="Genomic_DNA"/>
</dbReference>
<gene>
    <name evidence="2" type="ORF">P43SY_002672</name>
</gene>
<feature type="compositionally biased region" description="Polar residues" evidence="1">
    <location>
        <begin position="250"/>
        <end position="261"/>
    </location>
</feature>
<evidence type="ECO:0000313" key="2">
    <source>
        <dbReference type="EMBL" id="KAJ0410340.1"/>
    </source>
</evidence>
<proteinExistence type="predicted"/>
<feature type="compositionally biased region" description="Acidic residues" evidence="1">
    <location>
        <begin position="269"/>
        <end position="312"/>
    </location>
</feature>
<sequence length="374" mass="42655">MDMPMAASNASAETRFAALTIEPKVLERLVALLPMQSASHAIGDATALLQTVAAICRSLPKDYDYLARHIGPENRAFWQGMVLRCFDFTIDHQVKFNVEDYGDMVSSSDWDESELVRAAIDEWEAAHPGEGVPREILSEDFAYWLHFDVFFHPQQYGFLRKIQYGELGLDAWPEHEDPFTLFCDLALIKDKFPAFRGEMQTHSDGEQFLHPVFLSSYRNQISRSDHAFLQHCGYAPHFWSTQRRPISVTWSGLDTGTSTVEQPVKDARGDDEDADDNEDDRGDDGDNEEEEEEESDDDGDDDDDDDDGELVYDETPFPHATRGSLNDLQALVRRHMDDFRVVSVNLEEHCGPIFYIGRMKRSGRWLGFCGQCDY</sequence>
<dbReference type="Proteomes" id="UP001209570">
    <property type="component" value="Unassembled WGS sequence"/>
</dbReference>
<accession>A0AAD5MCS4</accession>
<keyword evidence="3" id="KW-1185">Reference proteome</keyword>